<protein>
    <submittedName>
        <fullName evidence="1">Uncharacterized protein</fullName>
    </submittedName>
</protein>
<name>A0A0A9C927_ARUDO</name>
<organism evidence="1">
    <name type="scientific">Arundo donax</name>
    <name type="common">Giant reed</name>
    <name type="synonym">Donax arundinaceus</name>
    <dbReference type="NCBI Taxonomy" id="35708"/>
    <lineage>
        <taxon>Eukaryota</taxon>
        <taxon>Viridiplantae</taxon>
        <taxon>Streptophyta</taxon>
        <taxon>Embryophyta</taxon>
        <taxon>Tracheophyta</taxon>
        <taxon>Spermatophyta</taxon>
        <taxon>Magnoliopsida</taxon>
        <taxon>Liliopsida</taxon>
        <taxon>Poales</taxon>
        <taxon>Poaceae</taxon>
        <taxon>PACMAD clade</taxon>
        <taxon>Arundinoideae</taxon>
        <taxon>Arundineae</taxon>
        <taxon>Arundo</taxon>
    </lineage>
</organism>
<reference evidence="1" key="2">
    <citation type="journal article" date="2015" name="Data Brief">
        <title>Shoot transcriptome of the giant reed, Arundo donax.</title>
        <authorList>
            <person name="Barrero R.A."/>
            <person name="Guerrero F.D."/>
            <person name="Moolhuijzen P."/>
            <person name="Goolsby J.A."/>
            <person name="Tidwell J."/>
            <person name="Bellgard S.E."/>
            <person name="Bellgard M.I."/>
        </authorList>
    </citation>
    <scope>NUCLEOTIDE SEQUENCE</scope>
    <source>
        <tissue evidence="1">Shoot tissue taken approximately 20 cm above the soil surface</tissue>
    </source>
</reference>
<accession>A0A0A9C927</accession>
<sequence length="46" mass="4841">MKKKGREDMYAVAHSKPYTWGLTAGAAATPSAVSSSPSPPSMRFLA</sequence>
<evidence type="ECO:0000313" key="1">
    <source>
        <dbReference type="EMBL" id="JAD70963.1"/>
    </source>
</evidence>
<dbReference type="EMBL" id="GBRH01226932">
    <property type="protein sequence ID" value="JAD70963.1"/>
    <property type="molecule type" value="Transcribed_RNA"/>
</dbReference>
<dbReference type="AlphaFoldDB" id="A0A0A9C927"/>
<reference evidence="1" key="1">
    <citation type="submission" date="2014-09" db="EMBL/GenBank/DDBJ databases">
        <authorList>
            <person name="Magalhaes I.L.F."/>
            <person name="Oliveira U."/>
            <person name="Santos F.R."/>
            <person name="Vidigal T.H.D.A."/>
            <person name="Brescovit A.D."/>
            <person name="Santos A.J."/>
        </authorList>
    </citation>
    <scope>NUCLEOTIDE SEQUENCE</scope>
    <source>
        <tissue evidence="1">Shoot tissue taken approximately 20 cm above the soil surface</tissue>
    </source>
</reference>
<proteinExistence type="predicted"/>